<organism evidence="2 3">
    <name type="scientific">Flexibacter flexilis DSM 6793</name>
    <dbReference type="NCBI Taxonomy" id="927664"/>
    <lineage>
        <taxon>Bacteria</taxon>
        <taxon>Pseudomonadati</taxon>
        <taxon>Bacteroidota</taxon>
        <taxon>Cytophagia</taxon>
        <taxon>Cytophagales</taxon>
        <taxon>Flexibacteraceae</taxon>
        <taxon>Flexibacter</taxon>
    </lineage>
</organism>
<accession>A0A1I1FNL2</accession>
<keyword evidence="3" id="KW-1185">Reference proteome</keyword>
<sequence>MFMTILTRFFGFIAFVMLLGVAACSTDFDVNAPYTEKTVIYGLLDAADSVQTVRIMKTYLNNNGQNAYDVAKNPDSSLYADGVLRVDLYLVNPNSKQEIWKDSLHRVVLSEARENSGDFFTTPNVVYQTSKGFTLQTSYLNAPAIYKIKVTNKRTGHEATAQTEVLGDFSMDETISFSTERPAVYFTRVKPIYAYSVDIISDFIETTNGVEKPFSNIWGAKLYQQAKVAYNAQEGGRLSSGLDYLDFLLANIDRSGDQPTTKRNYVRVTYRVRVINQEFANYLSVSGNFFDLTQSQPTMTNVTGGLGIFSSRYTKIHTILPSKITISSLLRNPASQYNVLKIQ</sequence>
<dbReference type="Proteomes" id="UP000199514">
    <property type="component" value="Unassembled WGS sequence"/>
</dbReference>
<dbReference type="OrthoDB" id="1491128at2"/>
<feature type="signal peptide" evidence="1">
    <location>
        <begin position="1"/>
        <end position="22"/>
    </location>
</feature>
<evidence type="ECO:0008006" key="4">
    <source>
        <dbReference type="Google" id="ProtNLM"/>
    </source>
</evidence>
<evidence type="ECO:0000313" key="2">
    <source>
        <dbReference type="EMBL" id="SFB98610.1"/>
    </source>
</evidence>
<dbReference type="AlphaFoldDB" id="A0A1I1FNL2"/>
<protein>
    <recommendedName>
        <fullName evidence="4">DUF4249 domain-containing protein</fullName>
    </recommendedName>
</protein>
<dbReference type="STRING" id="927664.SAMN05421780_102184"/>
<gene>
    <name evidence="2" type="ORF">SAMN05421780_102184</name>
</gene>
<proteinExistence type="predicted"/>
<keyword evidence="1" id="KW-0732">Signal</keyword>
<name>A0A1I1FNL2_9BACT</name>
<evidence type="ECO:0000256" key="1">
    <source>
        <dbReference type="SAM" id="SignalP"/>
    </source>
</evidence>
<dbReference type="EMBL" id="FOLE01000002">
    <property type="protein sequence ID" value="SFB98610.1"/>
    <property type="molecule type" value="Genomic_DNA"/>
</dbReference>
<evidence type="ECO:0000313" key="3">
    <source>
        <dbReference type="Proteomes" id="UP000199514"/>
    </source>
</evidence>
<feature type="chain" id="PRO_5011744167" description="DUF4249 domain-containing protein" evidence="1">
    <location>
        <begin position="23"/>
        <end position="343"/>
    </location>
</feature>
<reference evidence="2 3" key="1">
    <citation type="submission" date="2016-10" db="EMBL/GenBank/DDBJ databases">
        <authorList>
            <person name="de Groot N.N."/>
        </authorList>
    </citation>
    <scope>NUCLEOTIDE SEQUENCE [LARGE SCALE GENOMIC DNA]</scope>
    <source>
        <strain evidence="2 3">DSM 6793</strain>
    </source>
</reference>